<accession>A0AA91ZTK9</accession>
<comment type="caution">
    <text evidence="3">The sequence shown here is derived from an EMBL/GenBank/DDBJ whole genome shotgun (WGS) entry which is preliminary data.</text>
</comment>
<feature type="region of interest" description="Disordered" evidence="1">
    <location>
        <begin position="335"/>
        <end position="388"/>
    </location>
</feature>
<evidence type="ECO:0000313" key="4">
    <source>
        <dbReference type="Proteomes" id="UP000221020"/>
    </source>
</evidence>
<proteinExistence type="predicted"/>
<protein>
    <submittedName>
        <fullName evidence="3">Transglycosylase</fullName>
    </submittedName>
</protein>
<feature type="chain" id="PRO_5041701418" evidence="2">
    <location>
        <begin position="27"/>
        <end position="413"/>
    </location>
</feature>
<dbReference type="RefSeq" id="WP_097896271.1">
    <property type="nucleotide sequence ID" value="NZ_NVOR01000022.1"/>
</dbReference>
<feature type="region of interest" description="Disordered" evidence="1">
    <location>
        <begin position="36"/>
        <end position="68"/>
    </location>
</feature>
<name>A0AA91ZTK9_9BACI</name>
<evidence type="ECO:0000256" key="1">
    <source>
        <dbReference type="SAM" id="MobiDB-lite"/>
    </source>
</evidence>
<evidence type="ECO:0000313" key="3">
    <source>
        <dbReference type="EMBL" id="PED82931.1"/>
    </source>
</evidence>
<gene>
    <name evidence="3" type="ORF">CON65_08685</name>
</gene>
<feature type="compositionally biased region" description="Basic and acidic residues" evidence="1">
    <location>
        <begin position="37"/>
        <end position="68"/>
    </location>
</feature>
<dbReference type="AlphaFoldDB" id="A0AA91ZTK9"/>
<sequence length="413" mass="47702">MKSMRRFLIGWMVLHLLILFPMQSKAEEDVVQNNDIGKMDQQDERDIDQKEEKDQKIETETEQQHEQKIETELGVVTVSKQQAIPGEKVRIAVEPKEQNIQSIKGSLQLQKNDSQYDQKRLLSFAYEDETKQWVTYYTVGPYDLEGDWHLQLMQSRKEDGKEELEEREEKVPLVHIKNETPTLDKEPPKLEQIIIDGAKDGVVERKIGDSFNIRVKASDAESAVKEVRVVLKGKENSSEITFSLDYNKREMDWRKMCEVTEALQAGTYRLSIEIVDAAGNQFVQESEYVISVRGQQAKENEQQEGLIQANKQEEQHIKQEQVTGKEEKMAQVVDVPKKQEEPTHPQQEATKVHKKTTDEKDDKAASKKQEQVESQKEKKQPKNEQGIEASDVFAVISGLFVLFFVLKNNKEWG</sequence>
<feature type="compositionally biased region" description="Basic and acidic residues" evidence="1">
    <location>
        <begin position="355"/>
        <end position="382"/>
    </location>
</feature>
<feature type="signal peptide" evidence="2">
    <location>
        <begin position="1"/>
        <end position="26"/>
    </location>
</feature>
<evidence type="ECO:0000256" key="2">
    <source>
        <dbReference type="SAM" id="SignalP"/>
    </source>
</evidence>
<organism evidence="3 4">
    <name type="scientific">Bacillus pseudomycoides</name>
    <dbReference type="NCBI Taxonomy" id="64104"/>
    <lineage>
        <taxon>Bacteria</taxon>
        <taxon>Bacillati</taxon>
        <taxon>Bacillota</taxon>
        <taxon>Bacilli</taxon>
        <taxon>Bacillales</taxon>
        <taxon>Bacillaceae</taxon>
        <taxon>Bacillus</taxon>
        <taxon>Bacillus cereus group</taxon>
    </lineage>
</organism>
<reference evidence="3 4" key="1">
    <citation type="submission" date="2017-09" db="EMBL/GenBank/DDBJ databases">
        <title>Large-scale bioinformatics analysis of Bacillus genomes uncovers conserved roles of natural products in bacterial physiology.</title>
        <authorList>
            <consortium name="Agbiome Team Llc"/>
            <person name="Bleich R.M."/>
            <person name="Grubbs K.J."/>
            <person name="Santa Maria K.C."/>
            <person name="Allen S.E."/>
            <person name="Farag S."/>
            <person name="Shank E.A."/>
            <person name="Bowers A."/>
        </authorList>
    </citation>
    <scope>NUCLEOTIDE SEQUENCE [LARGE SCALE GENOMIC DNA]</scope>
    <source>
        <strain evidence="3 4">AFS092012</strain>
    </source>
</reference>
<keyword evidence="2" id="KW-0732">Signal</keyword>
<dbReference type="EMBL" id="NVOR01000022">
    <property type="protein sequence ID" value="PED82931.1"/>
    <property type="molecule type" value="Genomic_DNA"/>
</dbReference>
<dbReference type="Proteomes" id="UP000221020">
    <property type="component" value="Unassembled WGS sequence"/>
</dbReference>